<protein>
    <submittedName>
        <fullName evidence="1">Uncharacterized protein</fullName>
    </submittedName>
</protein>
<sequence>MFFPTDALTMGVPRIFTDAENAEISHLDCKLSGEDDDPYLNYIRTSRININIRQVF</sequence>
<evidence type="ECO:0000313" key="1">
    <source>
        <dbReference type="EMBL" id="KAL3655982.1"/>
    </source>
</evidence>
<evidence type="ECO:0000313" key="2">
    <source>
        <dbReference type="Proteomes" id="UP001632038"/>
    </source>
</evidence>
<name>A0ABD3ENJ2_9LAMI</name>
<proteinExistence type="predicted"/>
<dbReference type="EMBL" id="JAVIJP010000001">
    <property type="protein sequence ID" value="KAL3655982.1"/>
    <property type="molecule type" value="Genomic_DNA"/>
</dbReference>
<dbReference type="Proteomes" id="UP001632038">
    <property type="component" value="Unassembled WGS sequence"/>
</dbReference>
<gene>
    <name evidence="1" type="ORF">CASFOL_000378</name>
</gene>
<accession>A0ABD3ENJ2</accession>
<keyword evidence="2" id="KW-1185">Reference proteome</keyword>
<dbReference type="AlphaFoldDB" id="A0ABD3ENJ2"/>
<reference evidence="2" key="1">
    <citation type="journal article" date="2024" name="IScience">
        <title>Strigolactones Initiate the Formation of Haustorium-like Structures in Castilleja.</title>
        <authorList>
            <person name="Buerger M."/>
            <person name="Peterson D."/>
            <person name="Chory J."/>
        </authorList>
    </citation>
    <scope>NUCLEOTIDE SEQUENCE [LARGE SCALE GENOMIC DNA]</scope>
</reference>
<organism evidence="1 2">
    <name type="scientific">Castilleja foliolosa</name>
    <dbReference type="NCBI Taxonomy" id="1961234"/>
    <lineage>
        <taxon>Eukaryota</taxon>
        <taxon>Viridiplantae</taxon>
        <taxon>Streptophyta</taxon>
        <taxon>Embryophyta</taxon>
        <taxon>Tracheophyta</taxon>
        <taxon>Spermatophyta</taxon>
        <taxon>Magnoliopsida</taxon>
        <taxon>eudicotyledons</taxon>
        <taxon>Gunneridae</taxon>
        <taxon>Pentapetalae</taxon>
        <taxon>asterids</taxon>
        <taxon>lamiids</taxon>
        <taxon>Lamiales</taxon>
        <taxon>Orobanchaceae</taxon>
        <taxon>Pedicularideae</taxon>
        <taxon>Castillejinae</taxon>
        <taxon>Castilleja</taxon>
    </lineage>
</organism>
<comment type="caution">
    <text evidence="1">The sequence shown here is derived from an EMBL/GenBank/DDBJ whole genome shotgun (WGS) entry which is preliminary data.</text>
</comment>